<dbReference type="GO" id="GO:0055052">
    <property type="term" value="C:ATP-binding cassette (ABC) transporter complex, substrate-binding subunit-containing"/>
    <property type="evidence" value="ECO:0007669"/>
    <property type="project" value="TreeGrafter"/>
</dbReference>
<dbReference type="EMBL" id="QNZM01000051">
    <property type="protein sequence ID" value="RTZ82252.1"/>
    <property type="molecule type" value="Genomic_DNA"/>
</dbReference>
<dbReference type="InterPro" id="IPR015855">
    <property type="entry name" value="ABC_transpr_MalK-like"/>
</dbReference>
<organism evidence="8 11">
    <name type="scientific">SAR324 cluster bacterium</name>
    <dbReference type="NCBI Taxonomy" id="2024889"/>
    <lineage>
        <taxon>Bacteria</taxon>
        <taxon>Deltaproteobacteria</taxon>
        <taxon>SAR324 cluster</taxon>
    </lineage>
</organism>
<dbReference type="AlphaFoldDB" id="A0A432GMF8"/>
<evidence type="ECO:0000313" key="9">
    <source>
        <dbReference type="Proteomes" id="UP000286732"/>
    </source>
</evidence>
<dbReference type="FunFam" id="3.40.50.300:FF:000042">
    <property type="entry name" value="Maltose/maltodextrin ABC transporter, ATP-binding protein"/>
    <property type="match status" value="1"/>
</dbReference>
<reference evidence="9 10" key="1">
    <citation type="submission" date="2018-06" db="EMBL/GenBank/DDBJ databases">
        <title>Combined omics and stable isotope probing to characterize newly discovered Mariana Back-Arc vent microbial communities.</title>
        <authorList>
            <person name="Trembath-Reichert E."/>
            <person name="Huber J.A."/>
        </authorList>
    </citation>
    <scope>NUCLEOTIDE SEQUENCE [LARGE SCALE GENOMIC DNA]</scope>
    <source>
        <strain evidence="8">MAG 24</strain>
        <strain evidence="7">MAG 58</strain>
        <strain evidence="5">MAG 63_1</strain>
        <strain evidence="6">MAG 63_2</strain>
    </source>
</reference>
<dbReference type="Proteomes" id="UP000287176">
    <property type="component" value="Unassembled WGS sequence"/>
</dbReference>
<dbReference type="Pfam" id="PF17912">
    <property type="entry name" value="OB_MalK"/>
    <property type="match status" value="1"/>
</dbReference>
<dbReference type="Gene3D" id="2.40.50.140">
    <property type="entry name" value="Nucleic acid-binding proteins"/>
    <property type="match status" value="1"/>
</dbReference>
<dbReference type="Gene3D" id="2.40.50.100">
    <property type="match status" value="1"/>
</dbReference>
<dbReference type="Pfam" id="PF00005">
    <property type="entry name" value="ABC_tran"/>
    <property type="match status" value="1"/>
</dbReference>
<dbReference type="SUPFAM" id="SSF50331">
    <property type="entry name" value="MOP-like"/>
    <property type="match status" value="1"/>
</dbReference>
<evidence type="ECO:0000256" key="2">
    <source>
        <dbReference type="ARBA" id="ARBA00022741"/>
    </source>
</evidence>
<dbReference type="SUPFAM" id="SSF52540">
    <property type="entry name" value="P-loop containing nucleoside triphosphate hydrolases"/>
    <property type="match status" value="1"/>
</dbReference>
<dbReference type="GO" id="GO:0140359">
    <property type="term" value="F:ABC-type transporter activity"/>
    <property type="evidence" value="ECO:0007669"/>
    <property type="project" value="InterPro"/>
</dbReference>
<dbReference type="PANTHER" id="PTHR43875">
    <property type="entry name" value="MALTODEXTRIN IMPORT ATP-BINDING PROTEIN MSMX"/>
    <property type="match status" value="1"/>
</dbReference>
<dbReference type="Gene3D" id="3.40.50.300">
    <property type="entry name" value="P-loop containing nucleotide triphosphate hydrolases"/>
    <property type="match status" value="1"/>
</dbReference>
<dbReference type="NCBIfam" id="NF008653">
    <property type="entry name" value="PRK11650.1"/>
    <property type="match status" value="1"/>
</dbReference>
<dbReference type="InterPro" id="IPR017871">
    <property type="entry name" value="ABC_transporter-like_CS"/>
</dbReference>
<accession>A0A432GMF8</accession>
<protein>
    <submittedName>
        <fullName evidence="8">Sugar ABC transporter</fullName>
    </submittedName>
</protein>
<dbReference type="GO" id="GO:0016887">
    <property type="term" value="F:ATP hydrolysis activity"/>
    <property type="evidence" value="ECO:0007669"/>
    <property type="project" value="InterPro"/>
</dbReference>
<evidence type="ECO:0000313" key="8">
    <source>
        <dbReference type="EMBL" id="RTZ85064.1"/>
    </source>
</evidence>
<evidence type="ECO:0000313" key="10">
    <source>
        <dbReference type="Proteomes" id="UP000286801"/>
    </source>
</evidence>
<proteinExistence type="predicted"/>
<name>A0A432GMF8_9DELT</name>
<dbReference type="GO" id="GO:0008643">
    <property type="term" value="P:carbohydrate transport"/>
    <property type="evidence" value="ECO:0007669"/>
    <property type="project" value="InterPro"/>
</dbReference>
<evidence type="ECO:0000259" key="4">
    <source>
        <dbReference type="PROSITE" id="PS50893"/>
    </source>
</evidence>
<dbReference type="InterPro" id="IPR040582">
    <property type="entry name" value="OB_MalK-like"/>
</dbReference>
<dbReference type="Proteomes" id="UP000286732">
    <property type="component" value="Unassembled WGS sequence"/>
</dbReference>
<gene>
    <name evidence="8" type="ORF">DSY94_04575</name>
    <name evidence="7" type="ORF">DSY96_09640</name>
    <name evidence="5" type="ORF">DSY97_05430</name>
    <name evidence="6" type="ORF">DSY98_01295</name>
</gene>
<dbReference type="PANTHER" id="PTHR43875:SF14">
    <property type="entry name" value="ABC TRANSPORTER ATP-BINDING PROTEIN"/>
    <property type="match status" value="1"/>
</dbReference>
<keyword evidence="3" id="KW-0067">ATP-binding</keyword>
<dbReference type="CDD" id="cd03301">
    <property type="entry name" value="ABC_MalK_N"/>
    <property type="match status" value="1"/>
</dbReference>
<dbReference type="EMBL" id="QNZK01000333">
    <property type="protein sequence ID" value="RTZ82555.1"/>
    <property type="molecule type" value="Genomic_DNA"/>
</dbReference>
<dbReference type="EMBL" id="QNZL01000149">
    <property type="protein sequence ID" value="RTZ79414.1"/>
    <property type="molecule type" value="Genomic_DNA"/>
</dbReference>
<evidence type="ECO:0000313" key="5">
    <source>
        <dbReference type="EMBL" id="RTZ79414.1"/>
    </source>
</evidence>
<keyword evidence="2" id="KW-0547">Nucleotide-binding</keyword>
<dbReference type="GO" id="GO:0005524">
    <property type="term" value="F:ATP binding"/>
    <property type="evidence" value="ECO:0007669"/>
    <property type="project" value="UniProtKB-KW"/>
</dbReference>
<sequence>MATLKVSNLTKNFGNTQVLKQINLEVIDGEFIVLLGPSGCGKSTLLNIIAGLETVDDGEILIDEYVVNRVEPKDRNIAMVFQSYALYPAMTVRDNVIFGLKQRKVSKEHIEKSLKHFSQMLQIDQLLDRKPAQLSGGQRQRVAMGRALVREPHIFLFDEPLSNLDAKLRVEMRHEINKLHEQLGTTMIYVTHDQVEAMSLATRIAVMNEGIIQQIGTPQEIYEKPNSVFVADFIGSPAINLIQGTFYKDGTAPSFIPEQQKDNFKISLSGYSFDSEPKDGQEIIFGFRPEHINLPDASLKSQLPVELKPSLIELTGYEKEVSFEFYGNEITGRLPRHVNTELGKSISLSLDLSEISIFDSASTMRI</sequence>
<evidence type="ECO:0000256" key="1">
    <source>
        <dbReference type="ARBA" id="ARBA00022448"/>
    </source>
</evidence>
<dbReference type="InterPro" id="IPR012340">
    <property type="entry name" value="NA-bd_OB-fold"/>
</dbReference>
<dbReference type="Proteomes" id="UP000286801">
    <property type="component" value="Unassembled WGS sequence"/>
</dbReference>
<dbReference type="InterPro" id="IPR003593">
    <property type="entry name" value="AAA+_ATPase"/>
</dbReference>
<evidence type="ECO:0000313" key="7">
    <source>
        <dbReference type="EMBL" id="RTZ82555.1"/>
    </source>
</evidence>
<dbReference type="InterPro" id="IPR008995">
    <property type="entry name" value="Mo/tungstate-bd_C_term_dom"/>
</dbReference>
<keyword evidence="1" id="KW-0813">Transport</keyword>
<dbReference type="InterPro" id="IPR047641">
    <property type="entry name" value="ABC_transpr_MalK/UgpC-like"/>
</dbReference>
<dbReference type="EMBL" id="QNZI01000123">
    <property type="protein sequence ID" value="RTZ85064.1"/>
    <property type="molecule type" value="Genomic_DNA"/>
</dbReference>
<feature type="domain" description="ABC transporter" evidence="4">
    <location>
        <begin position="4"/>
        <end position="234"/>
    </location>
</feature>
<dbReference type="PROSITE" id="PS00211">
    <property type="entry name" value="ABC_TRANSPORTER_1"/>
    <property type="match status" value="1"/>
</dbReference>
<dbReference type="Proteomes" id="UP000287917">
    <property type="component" value="Unassembled WGS sequence"/>
</dbReference>
<dbReference type="PROSITE" id="PS50893">
    <property type="entry name" value="ABC_TRANSPORTER_2"/>
    <property type="match status" value="1"/>
</dbReference>
<dbReference type="InterPro" id="IPR027417">
    <property type="entry name" value="P-loop_NTPase"/>
</dbReference>
<comment type="caution">
    <text evidence="8">The sequence shown here is derived from an EMBL/GenBank/DDBJ whole genome shotgun (WGS) entry which is preliminary data.</text>
</comment>
<evidence type="ECO:0000256" key="3">
    <source>
        <dbReference type="ARBA" id="ARBA00022840"/>
    </source>
</evidence>
<evidence type="ECO:0000313" key="6">
    <source>
        <dbReference type="EMBL" id="RTZ82252.1"/>
    </source>
</evidence>
<dbReference type="SMART" id="SM00382">
    <property type="entry name" value="AAA"/>
    <property type="match status" value="1"/>
</dbReference>
<dbReference type="InterPro" id="IPR003439">
    <property type="entry name" value="ABC_transporter-like_ATP-bd"/>
</dbReference>
<evidence type="ECO:0000313" key="11">
    <source>
        <dbReference type="Proteomes" id="UP000287176"/>
    </source>
</evidence>